<feature type="domain" description="ABC transporter" evidence="4">
    <location>
        <begin position="25"/>
        <end position="254"/>
    </location>
</feature>
<dbReference type="STRING" id="1095776.SAMN04515672_4251"/>
<dbReference type="Gene3D" id="3.40.50.300">
    <property type="entry name" value="P-loop containing nucleotide triphosphate hydrolases"/>
    <property type="match status" value="1"/>
</dbReference>
<keyword evidence="6" id="KW-1185">Reference proteome</keyword>
<evidence type="ECO:0000256" key="1">
    <source>
        <dbReference type="ARBA" id="ARBA00022448"/>
    </source>
</evidence>
<evidence type="ECO:0000313" key="5">
    <source>
        <dbReference type="EMBL" id="SDK90927.1"/>
    </source>
</evidence>
<dbReference type="Proteomes" id="UP000198882">
    <property type="component" value="Unassembled WGS sequence"/>
</dbReference>
<dbReference type="OrthoDB" id="87732at2157"/>
<dbReference type="GO" id="GO:0016887">
    <property type="term" value="F:ATP hydrolysis activity"/>
    <property type="evidence" value="ECO:0007669"/>
    <property type="project" value="InterPro"/>
</dbReference>
<keyword evidence="3 5" id="KW-0067">ATP-binding</keyword>
<accession>A0A1G9FRE6</accession>
<reference evidence="6" key="1">
    <citation type="submission" date="2016-10" db="EMBL/GenBank/DDBJ databases">
        <authorList>
            <person name="Varghese N."/>
            <person name="Submissions S."/>
        </authorList>
    </citation>
    <scope>NUCLEOTIDE SEQUENCE [LARGE SCALE GENOMIC DNA]</scope>
    <source>
        <strain evidence="6">B4,CECT 8067,JCM 17497</strain>
    </source>
</reference>
<keyword evidence="2" id="KW-0547">Nucleotide-binding</keyword>
<proteinExistence type="predicted"/>
<evidence type="ECO:0000259" key="4">
    <source>
        <dbReference type="PROSITE" id="PS50893"/>
    </source>
</evidence>
<evidence type="ECO:0000313" key="6">
    <source>
        <dbReference type="Proteomes" id="UP000198882"/>
    </source>
</evidence>
<evidence type="ECO:0000256" key="2">
    <source>
        <dbReference type="ARBA" id="ARBA00022741"/>
    </source>
</evidence>
<dbReference type="PROSITE" id="PS50893">
    <property type="entry name" value="ABC_TRANSPORTER_2"/>
    <property type="match status" value="1"/>
</dbReference>
<dbReference type="PANTHER" id="PTHR42939:SF1">
    <property type="entry name" value="ABC TRANSPORTER ATP-BINDING PROTEIN ALBC-RELATED"/>
    <property type="match status" value="1"/>
</dbReference>
<dbReference type="SMART" id="SM00382">
    <property type="entry name" value="AAA"/>
    <property type="match status" value="1"/>
</dbReference>
<dbReference type="SUPFAM" id="SSF52540">
    <property type="entry name" value="P-loop containing nucleoside triphosphate hydrolases"/>
    <property type="match status" value="1"/>
</dbReference>
<dbReference type="InterPro" id="IPR003439">
    <property type="entry name" value="ABC_transporter-like_ATP-bd"/>
</dbReference>
<dbReference type="InterPro" id="IPR051782">
    <property type="entry name" value="ABC_Transporter_VariousFunc"/>
</dbReference>
<dbReference type="CDD" id="cd03230">
    <property type="entry name" value="ABC_DR_subfamily_A"/>
    <property type="match status" value="1"/>
</dbReference>
<dbReference type="InterPro" id="IPR003593">
    <property type="entry name" value="AAA+_ATPase"/>
</dbReference>
<keyword evidence="1" id="KW-0813">Transport</keyword>
<dbReference type="Pfam" id="PF00005">
    <property type="entry name" value="ABC_tran"/>
    <property type="match status" value="1"/>
</dbReference>
<dbReference type="EMBL" id="FNFE01000008">
    <property type="protein sequence ID" value="SDK90927.1"/>
    <property type="molecule type" value="Genomic_DNA"/>
</dbReference>
<dbReference type="InterPro" id="IPR027417">
    <property type="entry name" value="P-loop_NTPase"/>
</dbReference>
<protein>
    <submittedName>
        <fullName evidence="5">ABC-2 type transport system ATP-binding protein</fullName>
    </submittedName>
</protein>
<dbReference type="PANTHER" id="PTHR42939">
    <property type="entry name" value="ABC TRANSPORTER ATP-BINDING PROTEIN ALBC-RELATED"/>
    <property type="match status" value="1"/>
</dbReference>
<gene>
    <name evidence="5" type="ORF">SAMN04515672_4251</name>
</gene>
<sequence length="267" mass="29138">MTDRTNDTNAKTRSIDPERRDQLAVATDGLTKQYGATTAVDDLTLEIEPGTVYGFLGPNGAGKTTTIRMLTSLLPPTTGTGHVAGAPITDREAVVDHIGYLPESPPIHEEFTAREQLEYHGGLRDMSPDELDVRIETLLDRFELTDDADDRIVTYSKGMRKKTGLIQAILHEPDVVFLDEPTGGLDPHARRTVREVLSELAANGTTVFLSTHILPVVERIATEVGILYEGRLVEEGAPGVLVDRMESGDESTLEAVFLDVTTDPESE</sequence>
<name>A0A1G9FRE6_9EURY</name>
<dbReference type="AlphaFoldDB" id="A0A1G9FRE6"/>
<organism evidence="5 6">
    <name type="scientific">Natronorubrum texcoconense</name>
    <dbReference type="NCBI Taxonomy" id="1095776"/>
    <lineage>
        <taxon>Archaea</taxon>
        <taxon>Methanobacteriati</taxon>
        <taxon>Methanobacteriota</taxon>
        <taxon>Stenosarchaea group</taxon>
        <taxon>Halobacteria</taxon>
        <taxon>Halobacteriales</taxon>
        <taxon>Natrialbaceae</taxon>
        <taxon>Natronorubrum</taxon>
    </lineage>
</organism>
<dbReference type="RefSeq" id="WP_090311516.1">
    <property type="nucleotide sequence ID" value="NZ_FNFE01000008.1"/>
</dbReference>
<evidence type="ECO:0000256" key="3">
    <source>
        <dbReference type="ARBA" id="ARBA00022840"/>
    </source>
</evidence>
<dbReference type="GO" id="GO:0005524">
    <property type="term" value="F:ATP binding"/>
    <property type="evidence" value="ECO:0007669"/>
    <property type="project" value="UniProtKB-KW"/>
</dbReference>